<keyword evidence="4 12" id="KW-1003">Cell membrane</keyword>
<dbReference type="GO" id="GO:0005886">
    <property type="term" value="C:plasma membrane"/>
    <property type="evidence" value="ECO:0007669"/>
    <property type="project" value="UniProtKB-SubCell"/>
</dbReference>
<dbReference type="GO" id="GO:0019646">
    <property type="term" value="P:aerobic electron transport chain"/>
    <property type="evidence" value="ECO:0007669"/>
    <property type="project" value="InterPro"/>
</dbReference>
<dbReference type="OrthoDB" id="9807042at2"/>
<dbReference type="GO" id="GO:0070069">
    <property type="term" value="C:cytochrome complex"/>
    <property type="evidence" value="ECO:0007669"/>
    <property type="project" value="UniProtKB-UniRule"/>
</dbReference>
<evidence type="ECO:0000256" key="9">
    <source>
        <dbReference type="ARBA" id="ARBA00022989"/>
    </source>
</evidence>
<dbReference type="PIRSF" id="PIRSF006446">
    <property type="entry name" value="Cyt_quinol_oxidase_1"/>
    <property type="match status" value="1"/>
</dbReference>
<gene>
    <name evidence="13" type="ORF">FAZ15_02825</name>
</gene>
<evidence type="ECO:0000256" key="6">
    <source>
        <dbReference type="ARBA" id="ARBA00022692"/>
    </source>
</evidence>
<dbReference type="GO" id="GO:0046872">
    <property type="term" value="F:metal ion binding"/>
    <property type="evidence" value="ECO:0007669"/>
    <property type="project" value="UniProtKB-UniRule"/>
</dbReference>
<reference evidence="13 14" key="1">
    <citation type="submission" date="2019-04" db="EMBL/GenBank/DDBJ databases">
        <title>Sphingobacterium olei sp. nov., isolated from oil-contaminated soil.</title>
        <authorList>
            <person name="Liu B."/>
        </authorList>
    </citation>
    <scope>NUCLEOTIDE SEQUENCE [LARGE SCALE GENOMIC DNA]</scope>
    <source>
        <strain evidence="13 14">HAL-9</strain>
    </source>
</reference>
<evidence type="ECO:0000256" key="8">
    <source>
        <dbReference type="ARBA" id="ARBA00022982"/>
    </source>
</evidence>
<feature type="transmembrane region" description="Helical" evidence="12">
    <location>
        <begin position="400"/>
        <end position="423"/>
    </location>
</feature>
<dbReference type="RefSeq" id="WP_136899785.1">
    <property type="nucleotide sequence ID" value="NZ_SUME01000001.1"/>
</dbReference>
<evidence type="ECO:0000256" key="2">
    <source>
        <dbReference type="ARBA" id="ARBA00009819"/>
    </source>
</evidence>
<evidence type="ECO:0000256" key="11">
    <source>
        <dbReference type="ARBA" id="ARBA00023136"/>
    </source>
</evidence>
<keyword evidence="7 12" id="KW-0479">Metal-binding</keyword>
<organism evidence="13 14">
    <name type="scientific">Sphingobacterium olei</name>
    <dbReference type="NCBI Taxonomy" id="2571155"/>
    <lineage>
        <taxon>Bacteria</taxon>
        <taxon>Pseudomonadati</taxon>
        <taxon>Bacteroidota</taxon>
        <taxon>Sphingobacteriia</taxon>
        <taxon>Sphingobacteriales</taxon>
        <taxon>Sphingobacteriaceae</taxon>
        <taxon>Sphingobacterium</taxon>
    </lineage>
</organism>
<comment type="similarity">
    <text evidence="2 12">Belongs to the cytochrome ubiquinol oxidase subunit 1 family.</text>
</comment>
<dbReference type="AlphaFoldDB" id="A0A4U0P6Y9"/>
<evidence type="ECO:0000256" key="4">
    <source>
        <dbReference type="ARBA" id="ARBA00022475"/>
    </source>
</evidence>
<evidence type="ECO:0000256" key="12">
    <source>
        <dbReference type="PIRNR" id="PIRNR006446"/>
    </source>
</evidence>
<sequence>MDDFIAARSQMAMSLGFHIIFACVGMVMPFFMAISHYKYLRTGNEIYKGLTKAWSKGVAILFATGAVSGTMLSFELGLLWPEFMKHAGPIFGMPFSLEGTAFFIEAIALGFFLYGWDRFNKWFHWATGVLVGISGLASGILVVAANAWMNSPAGFDYHNGVYSNIDPIAAMLNKAWFSQALHMVLAAFVSTGFAVAGMHALMILKRKNVEFHTKAFKIAATCGCIAALLQPISGDISAKDVTQRQPIKLAAMEAHFNTEERAPFILGGIVNEEEQKVDYAIKIPGVLSFLAHGDIDKPVKGLNEFPREDWPPIAITHYAFQIMITLGMLLCGLSLLYLVVIWKKKHWMQANWFLRLFVLAIPLGYIALEAGWVVTEVGRQPWIIYGIMRTKDAVTPMPGIVYSFYIFTTVFVSLSAIVIFLLYRQLKMVGRLYDVTDPNFGIKSKS</sequence>
<keyword evidence="8 12" id="KW-0249">Electron transport</keyword>
<evidence type="ECO:0000256" key="7">
    <source>
        <dbReference type="ARBA" id="ARBA00022723"/>
    </source>
</evidence>
<feature type="transmembrane region" description="Helical" evidence="12">
    <location>
        <begin position="215"/>
        <end position="232"/>
    </location>
</feature>
<accession>A0A4U0P6Y9</accession>
<feature type="transmembrane region" description="Helical" evidence="12">
    <location>
        <begin position="15"/>
        <end position="37"/>
    </location>
</feature>
<dbReference type="GO" id="GO:0020037">
    <property type="term" value="F:heme binding"/>
    <property type="evidence" value="ECO:0007669"/>
    <property type="project" value="TreeGrafter"/>
</dbReference>
<dbReference type="EMBL" id="SUME01000001">
    <property type="protein sequence ID" value="TJZ63241.1"/>
    <property type="molecule type" value="Genomic_DNA"/>
</dbReference>
<dbReference type="GO" id="GO:0016682">
    <property type="term" value="F:oxidoreductase activity, acting on diphenols and related substances as donors, oxygen as acceptor"/>
    <property type="evidence" value="ECO:0007669"/>
    <property type="project" value="TreeGrafter"/>
</dbReference>
<feature type="transmembrane region" description="Helical" evidence="12">
    <location>
        <begin position="318"/>
        <end position="340"/>
    </location>
</feature>
<feature type="transmembrane region" description="Helical" evidence="12">
    <location>
        <begin position="128"/>
        <end position="149"/>
    </location>
</feature>
<feature type="transmembrane region" description="Helical" evidence="12">
    <location>
        <begin position="352"/>
        <end position="374"/>
    </location>
</feature>
<evidence type="ECO:0000256" key="5">
    <source>
        <dbReference type="ARBA" id="ARBA00022617"/>
    </source>
</evidence>
<feature type="transmembrane region" description="Helical" evidence="12">
    <location>
        <begin position="58"/>
        <end position="80"/>
    </location>
</feature>
<keyword evidence="9 12" id="KW-1133">Transmembrane helix</keyword>
<dbReference type="Pfam" id="PF01654">
    <property type="entry name" value="Cyt_bd_oxida_I"/>
    <property type="match status" value="1"/>
</dbReference>
<evidence type="ECO:0000256" key="1">
    <source>
        <dbReference type="ARBA" id="ARBA00004651"/>
    </source>
</evidence>
<keyword evidence="11 12" id="KW-0472">Membrane</keyword>
<keyword evidence="5 12" id="KW-0349">Heme</keyword>
<keyword evidence="10 12" id="KW-0408">Iron</keyword>
<dbReference type="GO" id="GO:0009055">
    <property type="term" value="F:electron transfer activity"/>
    <property type="evidence" value="ECO:0007669"/>
    <property type="project" value="UniProtKB-UniRule"/>
</dbReference>
<name>A0A4U0P6Y9_9SPHI</name>
<comment type="caution">
    <text evidence="13">The sequence shown here is derived from an EMBL/GenBank/DDBJ whole genome shotgun (WGS) entry which is preliminary data.</text>
</comment>
<proteinExistence type="inferred from homology"/>
<dbReference type="PANTHER" id="PTHR30365:SF14">
    <property type="entry name" value="CYTOCHROME BD MENAQUINOL OXIDASE SUBUNIT I-RELATED"/>
    <property type="match status" value="1"/>
</dbReference>
<keyword evidence="3 12" id="KW-0813">Transport</keyword>
<feature type="transmembrane region" description="Helical" evidence="12">
    <location>
        <begin position="100"/>
        <end position="116"/>
    </location>
</feature>
<evidence type="ECO:0000313" key="14">
    <source>
        <dbReference type="Proteomes" id="UP000306808"/>
    </source>
</evidence>
<dbReference type="Proteomes" id="UP000306808">
    <property type="component" value="Unassembled WGS sequence"/>
</dbReference>
<protein>
    <submittedName>
        <fullName evidence="13">Cytochrome ubiquinol oxidase subunit I</fullName>
    </submittedName>
</protein>
<evidence type="ECO:0000313" key="13">
    <source>
        <dbReference type="EMBL" id="TJZ63241.1"/>
    </source>
</evidence>
<dbReference type="InterPro" id="IPR002585">
    <property type="entry name" value="Cyt-d_ubiquinol_oxidase_su_1"/>
</dbReference>
<keyword evidence="6 12" id="KW-0812">Transmembrane</keyword>
<dbReference type="PANTHER" id="PTHR30365">
    <property type="entry name" value="CYTOCHROME D UBIQUINOL OXIDASE"/>
    <property type="match status" value="1"/>
</dbReference>
<comment type="subcellular location">
    <subcellularLocation>
        <location evidence="1">Cell membrane</location>
        <topology evidence="1">Multi-pass membrane protein</topology>
    </subcellularLocation>
</comment>
<evidence type="ECO:0000256" key="10">
    <source>
        <dbReference type="ARBA" id="ARBA00023004"/>
    </source>
</evidence>
<keyword evidence="14" id="KW-1185">Reference proteome</keyword>
<evidence type="ECO:0000256" key="3">
    <source>
        <dbReference type="ARBA" id="ARBA00022448"/>
    </source>
</evidence>
<feature type="transmembrane region" description="Helical" evidence="12">
    <location>
        <begin position="180"/>
        <end position="203"/>
    </location>
</feature>